<evidence type="ECO:0000313" key="3">
    <source>
        <dbReference type="Proteomes" id="UP000287352"/>
    </source>
</evidence>
<evidence type="ECO:0000313" key="2">
    <source>
        <dbReference type="EMBL" id="GCE15289.1"/>
    </source>
</evidence>
<dbReference type="SUPFAM" id="SSF53474">
    <property type="entry name" value="alpha/beta-Hydrolases"/>
    <property type="match status" value="1"/>
</dbReference>
<organism evidence="2 3">
    <name type="scientific">Tengunoibacter tsumagoiensis</name>
    <dbReference type="NCBI Taxonomy" id="2014871"/>
    <lineage>
        <taxon>Bacteria</taxon>
        <taxon>Bacillati</taxon>
        <taxon>Chloroflexota</taxon>
        <taxon>Ktedonobacteria</taxon>
        <taxon>Ktedonobacterales</taxon>
        <taxon>Dictyobacteraceae</taxon>
        <taxon>Tengunoibacter</taxon>
    </lineage>
</organism>
<evidence type="ECO:0000256" key="1">
    <source>
        <dbReference type="SAM" id="Phobius"/>
    </source>
</evidence>
<accession>A0A402A872</accession>
<name>A0A402A872_9CHLR</name>
<dbReference type="AlphaFoldDB" id="A0A402A872"/>
<dbReference type="OrthoDB" id="3668964at2"/>
<gene>
    <name evidence="2" type="ORF">KTT_51480</name>
</gene>
<proteinExistence type="predicted"/>
<keyword evidence="3" id="KW-1185">Reference proteome</keyword>
<dbReference type="Gene3D" id="3.40.50.1820">
    <property type="entry name" value="alpha/beta hydrolase"/>
    <property type="match status" value="1"/>
</dbReference>
<keyword evidence="1" id="KW-0812">Transmembrane</keyword>
<keyword evidence="1" id="KW-0472">Membrane</keyword>
<reference evidence="3" key="1">
    <citation type="submission" date="2018-12" db="EMBL/GenBank/DDBJ databases">
        <title>Tengunoibacter tsumagoiensis gen. nov., sp. nov., Dictyobacter kobayashii sp. nov., D. alpinus sp. nov., and D. joshuensis sp. nov. and description of Dictyobacteraceae fam. nov. within the order Ktedonobacterales isolated from Tengu-no-mugimeshi.</title>
        <authorList>
            <person name="Wang C.M."/>
            <person name="Zheng Y."/>
            <person name="Sakai Y."/>
            <person name="Toyoda A."/>
            <person name="Minakuchi Y."/>
            <person name="Abe K."/>
            <person name="Yokota A."/>
            <person name="Yabe S."/>
        </authorList>
    </citation>
    <scope>NUCLEOTIDE SEQUENCE [LARGE SCALE GENOMIC DNA]</scope>
    <source>
        <strain evidence="3">Uno3</strain>
    </source>
</reference>
<sequence length="325" mass="36143">MERTTQLRLFIRLCGLILTLGAASLTAWYCIPHTYASASTHAEKKQRCASANASYSSLVHQFDYNAKASLQVKEISVTQQDEVSIHDITYVSEDHIVSAYLVVPTGQGPFAGALFMHWLDDSPTGNRDEFLQDAITLAHKGTISLLPQGFYPWITPPTNSAKDCEATIQQTIALRRGLDLLVSTTTIDPQRIAFVGHDYGAMYGSILAGIDKRIKAAVLMAPTARFSNWNVPFFLDTLTARQRLDYTVDTASIDPITLMEYVSPTPVLFQYGRLDKYVSLADLNNLVEVAKDPTTIKLYATDHALADDLSHQDRLNWLETELKLP</sequence>
<dbReference type="RefSeq" id="WP_126582770.1">
    <property type="nucleotide sequence ID" value="NZ_BIFR01000002.1"/>
</dbReference>
<keyword evidence="1" id="KW-1133">Transmembrane helix</keyword>
<dbReference type="PANTHER" id="PTHR22946">
    <property type="entry name" value="DIENELACTONE HYDROLASE DOMAIN-CONTAINING PROTEIN-RELATED"/>
    <property type="match status" value="1"/>
</dbReference>
<dbReference type="Proteomes" id="UP000287352">
    <property type="component" value="Unassembled WGS sequence"/>
</dbReference>
<dbReference type="InterPro" id="IPR029058">
    <property type="entry name" value="AB_hydrolase_fold"/>
</dbReference>
<evidence type="ECO:0008006" key="4">
    <source>
        <dbReference type="Google" id="ProtNLM"/>
    </source>
</evidence>
<dbReference type="EMBL" id="BIFR01000002">
    <property type="protein sequence ID" value="GCE15289.1"/>
    <property type="molecule type" value="Genomic_DNA"/>
</dbReference>
<protein>
    <recommendedName>
        <fullName evidence="4">Alpha/beta hydrolase</fullName>
    </recommendedName>
</protein>
<feature type="transmembrane region" description="Helical" evidence="1">
    <location>
        <begin position="9"/>
        <end position="29"/>
    </location>
</feature>
<dbReference type="InterPro" id="IPR050261">
    <property type="entry name" value="FrsA_esterase"/>
</dbReference>
<comment type="caution">
    <text evidence="2">The sequence shown here is derived from an EMBL/GenBank/DDBJ whole genome shotgun (WGS) entry which is preliminary data.</text>
</comment>